<dbReference type="RefSeq" id="WP_055192767.1">
    <property type="nucleotide sequence ID" value="NZ_FPBS01000003.1"/>
</dbReference>
<name>A0A0P7ICR8_9RHOB</name>
<comment type="caution">
    <text evidence="2">The sequence shown here is derived from an EMBL/GenBank/DDBJ whole genome shotgun (WGS) entry which is preliminary data.</text>
</comment>
<feature type="transmembrane region" description="Helical" evidence="1">
    <location>
        <begin position="53"/>
        <end position="73"/>
    </location>
</feature>
<keyword evidence="1" id="KW-0472">Membrane</keyword>
<keyword evidence="1" id="KW-1133">Transmembrane helix</keyword>
<evidence type="ECO:0000313" key="2">
    <source>
        <dbReference type="EMBL" id="KPN61733.1"/>
    </source>
</evidence>
<organism evidence="2 3">
    <name type="scientific">Aliiroseovarius crassostreae</name>
    <dbReference type="NCBI Taxonomy" id="154981"/>
    <lineage>
        <taxon>Bacteria</taxon>
        <taxon>Pseudomonadati</taxon>
        <taxon>Pseudomonadota</taxon>
        <taxon>Alphaproteobacteria</taxon>
        <taxon>Rhodobacterales</taxon>
        <taxon>Paracoccaceae</taxon>
        <taxon>Aliiroseovarius</taxon>
    </lineage>
</organism>
<dbReference type="STRING" id="154981.AKJ29_03750"/>
<gene>
    <name evidence="2" type="ORF">AKJ29_03750</name>
</gene>
<dbReference type="AlphaFoldDB" id="A0A0P7ICR8"/>
<evidence type="ECO:0000313" key="3">
    <source>
        <dbReference type="Proteomes" id="UP000050471"/>
    </source>
</evidence>
<protein>
    <recommendedName>
        <fullName evidence="4">Major facilitator superfamily (MFS) profile domain-containing protein</fullName>
    </recommendedName>
</protein>
<sequence length="83" mass="8805">MIFATIAENIGRAGPHARRALAILDLGCVAGFGLICFEPLILLIYLFGLSTPWAAALVGLFVALLTLLAWLALRAFLKPGKAP</sequence>
<dbReference type="EMBL" id="LKBA01000024">
    <property type="protein sequence ID" value="KPN61733.1"/>
    <property type="molecule type" value="Genomic_DNA"/>
</dbReference>
<dbReference type="Proteomes" id="UP000050471">
    <property type="component" value="Unassembled WGS sequence"/>
</dbReference>
<keyword evidence="1" id="KW-0812">Transmembrane</keyword>
<reference evidence="2 3" key="1">
    <citation type="submission" date="2015-09" db="EMBL/GenBank/DDBJ databases">
        <title>Draft genome sequence of Aliiroseovarius crassostreae CV919-312TSm, the causative agent of Roseovarius Oyster Disease (formerly Juvenile Oyster Disease).</title>
        <authorList>
            <person name="Kessner L."/>
            <person name="Spinard E."/>
            <person name="Nelson D."/>
        </authorList>
    </citation>
    <scope>NUCLEOTIDE SEQUENCE [LARGE SCALE GENOMIC DNA]</scope>
    <source>
        <strain evidence="2 3">CV919-312</strain>
    </source>
</reference>
<feature type="transmembrane region" description="Helical" evidence="1">
    <location>
        <begin position="21"/>
        <end position="47"/>
    </location>
</feature>
<evidence type="ECO:0008006" key="4">
    <source>
        <dbReference type="Google" id="ProtNLM"/>
    </source>
</evidence>
<evidence type="ECO:0000256" key="1">
    <source>
        <dbReference type="SAM" id="Phobius"/>
    </source>
</evidence>
<accession>A0A0P7ICR8</accession>
<proteinExistence type="predicted"/>
<keyword evidence="3" id="KW-1185">Reference proteome</keyword>